<proteinExistence type="predicted"/>
<feature type="region of interest" description="Disordered" evidence="1">
    <location>
        <begin position="114"/>
        <end position="161"/>
    </location>
</feature>
<evidence type="ECO:0000256" key="2">
    <source>
        <dbReference type="SAM" id="Phobius"/>
    </source>
</evidence>
<name>A0A0V8IVQ3_9MICC</name>
<evidence type="ECO:0000313" key="4">
    <source>
        <dbReference type="Proteomes" id="UP000053199"/>
    </source>
</evidence>
<evidence type="ECO:0000256" key="1">
    <source>
        <dbReference type="SAM" id="MobiDB-lite"/>
    </source>
</evidence>
<accession>A0A0V8IVQ3</accession>
<dbReference type="EMBL" id="LNQM01000001">
    <property type="protein sequence ID" value="KSU78812.1"/>
    <property type="molecule type" value="Genomic_DNA"/>
</dbReference>
<keyword evidence="2" id="KW-0812">Transmembrane</keyword>
<dbReference type="Proteomes" id="UP000053199">
    <property type="component" value="Unassembled WGS sequence"/>
</dbReference>
<evidence type="ECO:0000313" key="3">
    <source>
        <dbReference type="EMBL" id="KSU78812.1"/>
    </source>
</evidence>
<sequence>MIRGPGGYLATMDAATNGNNGNHGTEADSNVQLQMAIFEVTRDSQGKDLEDIKDRLRAEFARRGVEPPPPTWLDSVASAAFYGKSYIIDFPAALAADDAVPAPNEEVREQLETRRRLRQEKLPPGILPDPSEWELSPREVTAGGTPGTARKDSPGPSLGGRSTRLLLAVAGAAAALALAILAVRASRRGPQGR</sequence>
<dbReference type="STRING" id="993070.AS031_01870"/>
<keyword evidence="2" id="KW-0472">Membrane</keyword>
<dbReference type="AlphaFoldDB" id="A0A0V8IVQ3"/>
<organism evidence="3 4">
    <name type="scientific">Pseudarthrobacter enclensis</name>
    <dbReference type="NCBI Taxonomy" id="993070"/>
    <lineage>
        <taxon>Bacteria</taxon>
        <taxon>Bacillati</taxon>
        <taxon>Actinomycetota</taxon>
        <taxon>Actinomycetes</taxon>
        <taxon>Micrococcales</taxon>
        <taxon>Micrococcaceae</taxon>
        <taxon>Pseudarthrobacter</taxon>
    </lineage>
</organism>
<comment type="caution">
    <text evidence="3">The sequence shown here is derived from an EMBL/GenBank/DDBJ whole genome shotgun (WGS) entry which is preliminary data.</text>
</comment>
<gene>
    <name evidence="3" type="ORF">AS031_01870</name>
</gene>
<keyword evidence="2" id="KW-1133">Transmembrane helix</keyword>
<protein>
    <submittedName>
        <fullName evidence="3">Uncharacterized protein</fullName>
    </submittedName>
</protein>
<reference evidence="3 4" key="1">
    <citation type="journal article" date="2014" name="Arch. Microbiol.">
        <title>Arthrobacter enclensis sp. nov., isolated from sediment sample.</title>
        <authorList>
            <person name="Dastager S.G."/>
            <person name="Liu Q."/>
            <person name="Tang S.K."/>
            <person name="Krishnamurthi S."/>
            <person name="Lee J.C."/>
            <person name="Li W.J."/>
        </authorList>
    </citation>
    <scope>NUCLEOTIDE SEQUENCE [LARGE SCALE GENOMIC DNA]</scope>
    <source>
        <strain evidence="3 4">NIO-1008</strain>
    </source>
</reference>
<keyword evidence="4" id="KW-1185">Reference proteome</keyword>
<feature type="transmembrane region" description="Helical" evidence="2">
    <location>
        <begin position="165"/>
        <end position="183"/>
    </location>
</feature>